<dbReference type="EMBL" id="RBZP01000026">
    <property type="protein sequence ID" value="RKQ29069.1"/>
    <property type="molecule type" value="Genomic_DNA"/>
</dbReference>
<reference evidence="2 3" key="1">
    <citation type="journal article" date="2016" name="Int. J. Syst. Evol. Microbiol.">
        <title>Oceanobacillus halophilus sp. nov., a novel moderately halophilic bacterium from a hypersaline lake.</title>
        <authorList>
            <person name="Amoozegar M.A."/>
            <person name="Bagheri M."/>
            <person name="Makhdoumi A."/>
            <person name="Nikou M.M."/>
            <person name="Fazeli S.A.S."/>
            <person name="Schumann P."/>
            <person name="Sproer C."/>
            <person name="Sanchez-Porro C."/>
            <person name="Ventosa A."/>
        </authorList>
    </citation>
    <scope>NUCLEOTIDE SEQUENCE [LARGE SCALE GENOMIC DNA]</scope>
    <source>
        <strain evidence="2 3">DSM 23996</strain>
    </source>
</reference>
<name>A0A494ZTN5_9BACI</name>
<keyword evidence="3" id="KW-1185">Reference proteome</keyword>
<proteinExistence type="predicted"/>
<dbReference type="GO" id="GO:0008168">
    <property type="term" value="F:methyltransferase activity"/>
    <property type="evidence" value="ECO:0007669"/>
    <property type="project" value="UniProtKB-KW"/>
</dbReference>
<feature type="domain" description="Methyltransferase" evidence="1">
    <location>
        <begin position="39"/>
        <end position="104"/>
    </location>
</feature>
<organism evidence="2 3">
    <name type="scientific">Oceanobacillus halophilus</name>
    <dbReference type="NCBI Taxonomy" id="930130"/>
    <lineage>
        <taxon>Bacteria</taxon>
        <taxon>Bacillati</taxon>
        <taxon>Bacillota</taxon>
        <taxon>Bacilli</taxon>
        <taxon>Bacillales</taxon>
        <taxon>Bacillaceae</taxon>
        <taxon>Oceanobacillus</taxon>
    </lineage>
</organism>
<evidence type="ECO:0000259" key="1">
    <source>
        <dbReference type="Pfam" id="PF13679"/>
    </source>
</evidence>
<evidence type="ECO:0000313" key="2">
    <source>
        <dbReference type="EMBL" id="RKQ29069.1"/>
    </source>
</evidence>
<keyword evidence="2" id="KW-0808">Transferase</keyword>
<keyword evidence="2" id="KW-0489">Methyltransferase</keyword>
<comment type="caution">
    <text evidence="2">The sequence shown here is derived from an EMBL/GenBank/DDBJ whole genome shotgun (WGS) entry which is preliminary data.</text>
</comment>
<dbReference type="InterPro" id="IPR025714">
    <property type="entry name" value="Methyltranfer_dom"/>
</dbReference>
<evidence type="ECO:0000313" key="3">
    <source>
        <dbReference type="Proteomes" id="UP000269301"/>
    </source>
</evidence>
<dbReference type="Pfam" id="PF13679">
    <property type="entry name" value="Methyltransf_32"/>
    <property type="match status" value="1"/>
</dbReference>
<sequence length="208" mass="25456">MKEYYYDKLLNIRTRRDRNNSSGASIHYHPYEPTPYSALEKLFSEYEIKENDRIVDFGCGMGRLNFFVHYFYHASVVGIEMNKDFHEKALINQNEYLKKWKRNTDKIQFLSCLAEDYKIKETDNRFYFFHPFSIQIFRKVIQNILISVEETDRELELILYYAHDDYIYFLDNETYFNLVKEIKLPGLYERNPYEHFLIYRLDYQGKQI</sequence>
<dbReference type="Gene3D" id="3.40.50.150">
    <property type="entry name" value="Vaccinia Virus protein VP39"/>
    <property type="match status" value="1"/>
</dbReference>
<dbReference type="GO" id="GO:0032259">
    <property type="term" value="P:methylation"/>
    <property type="evidence" value="ECO:0007669"/>
    <property type="project" value="UniProtKB-KW"/>
</dbReference>
<dbReference type="InterPro" id="IPR029063">
    <property type="entry name" value="SAM-dependent_MTases_sf"/>
</dbReference>
<dbReference type="Proteomes" id="UP000269301">
    <property type="component" value="Unassembled WGS sequence"/>
</dbReference>
<dbReference type="OrthoDB" id="9780095at2"/>
<dbReference type="SUPFAM" id="SSF53335">
    <property type="entry name" value="S-adenosyl-L-methionine-dependent methyltransferases"/>
    <property type="match status" value="1"/>
</dbReference>
<accession>A0A494ZTN5</accession>
<dbReference type="AlphaFoldDB" id="A0A494ZTN5"/>
<dbReference type="RefSeq" id="WP_121206016.1">
    <property type="nucleotide sequence ID" value="NZ_RBZP01000026.1"/>
</dbReference>
<gene>
    <name evidence="2" type="ORF">D8M06_18255</name>
</gene>
<protein>
    <submittedName>
        <fullName evidence="2">Class I SAM-dependent methyltransferase</fullName>
    </submittedName>
</protein>